<evidence type="ECO:0000256" key="2">
    <source>
        <dbReference type="SAM" id="Phobius"/>
    </source>
</evidence>
<dbReference type="AlphaFoldDB" id="A0A849BR01"/>
<keyword evidence="2" id="KW-0812">Transmembrane</keyword>
<evidence type="ECO:0000256" key="1">
    <source>
        <dbReference type="SAM" id="MobiDB-lite"/>
    </source>
</evidence>
<evidence type="ECO:0000256" key="3">
    <source>
        <dbReference type="SAM" id="SignalP"/>
    </source>
</evidence>
<feature type="compositionally biased region" description="Polar residues" evidence="1">
    <location>
        <begin position="82"/>
        <end position="92"/>
    </location>
</feature>
<protein>
    <recommendedName>
        <fullName evidence="6">CHRD domain-containing protein</fullName>
    </recommendedName>
</protein>
<evidence type="ECO:0000313" key="4">
    <source>
        <dbReference type="EMBL" id="NNH21966.1"/>
    </source>
</evidence>
<keyword evidence="2" id="KW-0472">Membrane</keyword>
<comment type="caution">
    <text evidence="4">The sequence shown here is derived from an EMBL/GenBank/DDBJ whole genome shotgun (WGS) entry which is preliminary data.</text>
</comment>
<dbReference type="EMBL" id="JABEMA010000014">
    <property type="protein sequence ID" value="NNH21966.1"/>
    <property type="molecule type" value="Genomic_DNA"/>
</dbReference>
<evidence type="ECO:0008006" key="6">
    <source>
        <dbReference type="Google" id="ProtNLM"/>
    </source>
</evidence>
<feature type="signal peptide" evidence="3">
    <location>
        <begin position="1"/>
        <end position="26"/>
    </location>
</feature>
<reference evidence="4 5" key="1">
    <citation type="submission" date="2020-05" db="EMBL/GenBank/DDBJ databases">
        <title>MicrobeNet Type strains.</title>
        <authorList>
            <person name="Nicholson A.C."/>
        </authorList>
    </citation>
    <scope>NUCLEOTIDE SEQUENCE [LARGE SCALE GENOMIC DNA]</scope>
    <source>
        <strain evidence="4 5">JCM 14547</strain>
    </source>
</reference>
<keyword evidence="5" id="KW-1185">Reference proteome</keyword>
<dbReference type="RefSeq" id="WP_171201824.1">
    <property type="nucleotide sequence ID" value="NZ_BAAANP010000001.1"/>
</dbReference>
<dbReference type="Proteomes" id="UP000555552">
    <property type="component" value="Unassembled WGS sequence"/>
</dbReference>
<proteinExistence type="predicted"/>
<feature type="transmembrane region" description="Helical" evidence="2">
    <location>
        <begin position="225"/>
        <end position="244"/>
    </location>
</feature>
<gene>
    <name evidence="4" type="ORF">HLB09_02455</name>
</gene>
<feature type="region of interest" description="Disordered" evidence="1">
    <location>
        <begin position="80"/>
        <end position="100"/>
    </location>
</feature>
<sequence>MDPKRTLALAAALSLAALPLAAPAMASTSSSTDLTGSLTQLNDSGVTADVTGSISGTELTISITPSGLLAGAPHAQHIHIGGTNSCPSNDTEGSGADGALQVSDAAGSYGAIAVSLTTEGDSSPDSGLAVDRFPVGDASYSRTLEVSPEVAQQIADGDGVVVLHGVDLNGSGSYDGDVVSDLDPSLPEEATDPAACGTLDVASMAMPGGGADAGDGGTAGGVPTASLVGGAALAAAGGAGLLALRRRRGQEG</sequence>
<evidence type="ECO:0000313" key="5">
    <source>
        <dbReference type="Proteomes" id="UP000555552"/>
    </source>
</evidence>
<feature type="chain" id="PRO_5032703792" description="CHRD domain-containing protein" evidence="3">
    <location>
        <begin position="27"/>
        <end position="252"/>
    </location>
</feature>
<keyword evidence="3" id="KW-0732">Signal</keyword>
<keyword evidence="2" id="KW-1133">Transmembrane helix</keyword>
<name>A0A849BR01_9ACTN</name>
<accession>A0A849BR01</accession>
<organism evidence="4 5">
    <name type="scientific">Pseudokineococcus marinus</name>
    <dbReference type="NCBI Taxonomy" id="351215"/>
    <lineage>
        <taxon>Bacteria</taxon>
        <taxon>Bacillati</taxon>
        <taxon>Actinomycetota</taxon>
        <taxon>Actinomycetes</taxon>
        <taxon>Kineosporiales</taxon>
        <taxon>Kineosporiaceae</taxon>
        <taxon>Pseudokineococcus</taxon>
    </lineage>
</organism>